<keyword evidence="4" id="KW-0560">Oxidoreductase</keyword>
<protein>
    <recommendedName>
        <fullName evidence="8">Biopterin-dependent aromatic amino acid hydroxylase family profile domain-containing protein</fullName>
    </recommendedName>
</protein>
<dbReference type="GO" id="GO:0004510">
    <property type="term" value="F:tryptophan 5-monooxygenase activity"/>
    <property type="evidence" value="ECO:0007669"/>
    <property type="project" value="TreeGrafter"/>
</dbReference>
<feature type="domain" description="Biopterin-dependent aromatic amino acid hydroxylase family profile" evidence="8">
    <location>
        <begin position="13"/>
        <end position="60"/>
    </location>
</feature>
<dbReference type="GO" id="GO:0043005">
    <property type="term" value="C:neuron projection"/>
    <property type="evidence" value="ECO:0007669"/>
    <property type="project" value="TreeGrafter"/>
</dbReference>
<feature type="region of interest" description="Disordered" evidence="7">
    <location>
        <begin position="364"/>
        <end position="383"/>
    </location>
</feature>
<dbReference type="GO" id="GO:0005506">
    <property type="term" value="F:iron ion binding"/>
    <property type="evidence" value="ECO:0007669"/>
    <property type="project" value="InterPro"/>
</dbReference>
<dbReference type="InterPro" id="IPR036951">
    <property type="entry name" value="ArAA_hydroxylase_sf"/>
</dbReference>
<dbReference type="Gene3D" id="1.10.800.10">
    <property type="entry name" value="Aromatic amino acid hydroxylase"/>
    <property type="match status" value="1"/>
</dbReference>
<dbReference type="PANTHER" id="PTHR11473:SF16">
    <property type="entry name" value="TRYPTOPHAN 5-HYDROXYLASE 2"/>
    <property type="match status" value="1"/>
</dbReference>
<evidence type="ECO:0000256" key="3">
    <source>
        <dbReference type="ARBA" id="ARBA00022723"/>
    </source>
</evidence>
<feature type="compositionally biased region" description="Basic and acidic residues" evidence="7">
    <location>
        <begin position="364"/>
        <end position="376"/>
    </location>
</feature>
<evidence type="ECO:0000256" key="5">
    <source>
        <dbReference type="ARBA" id="ARBA00023004"/>
    </source>
</evidence>
<evidence type="ECO:0000313" key="9">
    <source>
        <dbReference type="EMBL" id="PWA22405.1"/>
    </source>
</evidence>
<keyword evidence="3" id="KW-0479">Metal-binding</keyword>
<dbReference type="AlphaFoldDB" id="A0A315VJ83"/>
<evidence type="ECO:0000313" key="10">
    <source>
        <dbReference type="Proteomes" id="UP000250572"/>
    </source>
</evidence>
<evidence type="ECO:0000256" key="2">
    <source>
        <dbReference type="ARBA" id="ARBA00009712"/>
    </source>
</evidence>
<dbReference type="PANTHER" id="PTHR11473">
    <property type="entry name" value="AROMATIC AMINO ACID HYDROXYLASE"/>
    <property type="match status" value="1"/>
</dbReference>
<dbReference type="EMBL" id="NHOQ01001748">
    <property type="protein sequence ID" value="PWA22405.1"/>
    <property type="molecule type" value="Genomic_DNA"/>
</dbReference>
<keyword evidence="10" id="KW-1185">Reference proteome</keyword>
<dbReference type="Pfam" id="PF00351">
    <property type="entry name" value="Biopterin_H"/>
    <property type="match status" value="1"/>
</dbReference>
<evidence type="ECO:0000256" key="6">
    <source>
        <dbReference type="ARBA" id="ARBA00023033"/>
    </source>
</evidence>
<organism evidence="9 10">
    <name type="scientific">Gambusia affinis</name>
    <name type="common">Western mosquitofish</name>
    <name type="synonym">Heterandria affinis</name>
    <dbReference type="NCBI Taxonomy" id="33528"/>
    <lineage>
        <taxon>Eukaryota</taxon>
        <taxon>Metazoa</taxon>
        <taxon>Chordata</taxon>
        <taxon>Craniata</taxon>
        <taxon>Vertebrata</taxon>
        <taxon>Euteleostomi</taxon>
        <taxon>Actinopterygii</taxon>
        <taxon>Neopterygii</taxon>
        <taxon>Teleostei</taxon>
        <taxon>Neoteleostei</taxon>
        <taxon>Acanthomorphata</taxon>
        <taxon>Ovalentaria</taxon>
        <taxon>Atherinomorphae</taxon>
        <taxon>Cyprinodontiformes</taxon>
        <taxon>Poeciliidae</taxon>
        <taxon>Poeciliinae</taxon>
        <taxon>Gambusia</taxon>
    </lineage>
</organism>
<evidence type="ECO:0000259" key="8">
    <source>
        <dbReference type="Pfam" id="PF00351"/>
    </source>
</evidence>
<dbReference type="GO" id="GO:0009072">
    <property type="term" value="P:aromatic amino acid metabolic process"/>
    <property type="evidence" value="ECO:0007669"/>
    <property type="project" value="InterPro"/>
</dbReference>
<comment type="cofactor">
    <cofactor evidence="1">
        <name>Fe(2+)</name>
        <dbReference type="ChEBI" id="CHEBI:29033"/>
    </cofactor>
</comment>
<evidence type="ECO:0000256" key="4">
    <source>
        <dbReference type="ARBA" id="ARBA00023002"/>
    </source>
</evidence>
<proteinExistence type="inferred from homology"/>
<gene>
    <name evidence="9" type="ORF">CCH79_00016943</name>
</gene>
<keyword evidence="5" id="KW-0408">Iron</keyword>
<sequence length="398" mass="43182">MPKGTSLNCSVCPKLREFAKSIKRPFSVYYNPYTQSVDLLKDTRSIENVVQDLRSDLTTVGERFGVAEHQVVPVIKLKHLLPLRAVQLGEIILGDSGRGPLRPRVPVLEVREGELFRSADAAQQEVGVLLQALDLPNEVVGDQTRAAELADPLPVDVHPNGSLRVQQVLNELPESDAGASIQSRLCGVGPVPGNDGPSEHGMIVEVRIFKLVPEGRDEPLEGLPDEQNLGVGSQSLGDTGPIVAVQPPQLVAVMSCIVRNILSGLGSASQNHQDPFPVGAGGFRHLTVQQSEPVLHVKPRHLLQPDLPPPADRMVLGADVVQLAAPRLLRPQLRRTSRGGALQQQLPVALSDGLLLAHQQVRTKMEDRREAGEKSSTDLFSLPGRNLKQNRTRVKTRG</sequence>
<dbReference type="SUPFAM" id="SSF56534">
    <property type="entry name" value="Aromatic aminoacid monoxygenases, catalytic and oligomerization domains"/>
    <property type="match status" value="1"/>
</dbReference>
<accession>A0A315VJ83</accession>
<comment type="caution">
    <text evidence="9">The sequence shown here is derived from an EMBL/GenBank/DDBJ whole genome shotgun (WGS) entry which is preliminary data.</text>
</comment>
<comment type="similarity">
    <text evidence="2">Belongs to the biopterin-dependent aromatic amino acid hydroxylase family.</text>
</comment>
<evidence type="ECO:0000256" key="1">
    <source>
        <dbReference type="ARBA" id="ARBA00001954"/>
    </source>
</evidence>
<dbReference type="InterPro" id="IPR019774">
    <property type="entry name" value="Aromatic-AA_hydroxylase_C"/>
</dbReference>
<dbReference type="InterPro" id="IPR001273">
    <property type="entry name" value="ArAA_hydroxylase"/>
</dbReference>
<reference evidence="9 10" key="1">
    <citation type="journal article" date="2018" name="G3 (Bethesda)">
        <title>A High-Quality Reference Genome for the Invasive Mosquitofish Gambusia affinis Using a Chicago Library.</title>
        <authorList>
            <person name="Hoffberg S.L."/>
            <person name="Troendle N.J."/>
            <person name="Glenn T.C."/>
            <person name="Mahmud O."/>
            <person name="Louha S."/>
            <person name="Chalopin D."/>
            <person name="Bennetzen J.L."/>
            <person name="Mauricio R."/>
        </authorList>
    </citation>
    <scope>NUCLEOTIDE SEQUENCE [LARGE SCALE GENOMIC DNA]</scope>
    <source>
        <strain evidence="9">NE01/NJP1002.9</strain>
        <tissue evidence="9">Muscle</tissue>
    </source>
</reference>
<name>A0A315VJ83_GAMAF</name>
<dbReference type="Proteomes" id="UP000250572">
    <property type="component" value="Unassembled WGS sequence"/>
</dbReference>
<dbReference type="InterPro" id="IPR036329">
    <property type="entry name" value="Aro-AA_hydroxylase_C_sf"/>
</dbReference>
<keyword evidence="6" id="KW-0503">Monooxygenase</keyword>
<evidence type="ECO:0000256" key="7">
    <source>
        <dbReference type="SAM" id="MobiDB-lite"/>
    </source>
</evidence>